<sequence length="207" mass="22841">MRFDLYMPISPPPAAQPFAETVPHLFRMKSSLVKRWSHTRMRELYEEFDLATFLWSLDREPEALEILDSIAAAIPESKGDYNVWSPVVSMHALRAHILRNASAPAVAEDENSALRASVRAVLADPGLGDNPSSIASEVTEAEDEFRDAASGRSRAAACRNLSRTLCSLFVLAELALARHPYSAYYNPSEPARLILKGRTILAATLTS</sequence>
<gene>
    <name evidence="1" type="ORF">DZF91_14080</name>
</gene>
<dbReference type="RefSeq" id="WP_117357920.1">
    <property type="nucleotide sequence ID" value="NZ_QURH01000239.1"/>
</dbReference>
<organism evidence="1 2">
    <name type="scientific">Actinomadura logoneensis</name>
    <dbReference type="NCBI Taxonomy" id="2293572"/>
    <lineage>
        <taxon>Bacteria</taxon>
        <taxon>Bacillati</taxon>
        <taxon>Actinomycetota</taxon>
        <taxon>Actinomycetes</taxon>
        <taxon>Streptosporangiales</taxon>
        <taxon>Thermomonosporaceae</taxon>
        <taxon>Actinomadura</taxon>
    </lineage>
</organism>
<dbReference type="AlphaFoldDB" id="A0A372JLZ7"/>
<comment type="caution">
    <text evidence="1">The sequence shown here is derived from an EMBL/GenBank/DDBJ whole genome shotgun (WGS) entry which is preliminary data.</text>
</comment>
<protein>
    <submittedName>
        <fullName evidence="1">Uncharacterized protein</fullName>
    </submittedName>
</protein>
<reference evidence="1 2" key="1">
    <citation type="submission" date="2018-08" db="EMBL/GenBank/DDBJ databases">
        <title>Actinomadura jelena sp. nov., a novel Actinomycete isolated from soil in Chad.</title>
        <authorList>
            <person name="Shi L."/>
        </authorList>
    </citation>
    <scope>NUCLEOTIDE SEQUENCE [LARGE SCALE GENOMIC DNA]</scope>
    <source>
        <strain evidence="1 2">NEAU-G17</strain>
    </source>
</reference>
<dbReference type="OrthoDB" id="3476715at2"/>
<keyword evidence="2" id="KW-1185">Reference proteome</keyword>
<proteinExistence type="predicted"/>
<evidence type="ECO:0000313" key="1">
    <source>
        <dbReference type="EMBL" id="RFU41015.1"/>
    </source>
</evidence>
<name>A0A372JLZ7_9ACTN</name>
<dbReference type="Proteomes" id="UP000261811">
    <property type="component" value="Unassembled WGS sequence"/>
</dbReference>
<evidence type="ECO:0000313" key="2">
    <source>
        <dbReference type="Proteomes" id="UP000261811"/>
    </source>
</evidence>
<accession>A0A372JLZ7</accession>
<dbReference type="EMBL" id="QURH01000239">
    <property type="protein sequence ID" value="RFU41015.1"/>
    <property type="molecule type" value="Genomic_DNA"/>
</dbReference>